<dbReference type="InterPro" id="IPR036736">
    <property type="entry name" value="ACP-like_sf"/>
</dbReference>
<dbReference type="Pfam" id="PF00550">
    <property type="entry name" value="PP-binding"/>
    <property type="match status" value="1"/>
</dbReference>
<dbReference type="RefSeq" id="WP_250918616.1">
    <property type="nucleotide sequence ID" value="NZ_JAMQAW010000007.1"/>
</dbReference>
<feature type="domain" description="Carrier" evidence="1">
    <location>
        <begin position="1"/>
        <end position="78"/>
    </location>
</feature>
<dbReference type="PROSITE" id="PS50075">
    <property type="entry name" value="CARRIER"/>
    <property type="match status" value="1"/>
</dbReference>
<dbReference type="InterPro" id="IPR009081">
    <property type="entry name" value="PP-bd_ACP"/>
</dbReference>
<protein>
    <submittedName>
        <fullName evidence="2">Phosphopantetheine-binding protein</fullName>
    </submittedName>
</protein>
<evidence type="ECO:0000259" key="1">
    <source>
        <dbReference type="PROSITE" id="PS50075"/>
    </source>
</evidence>
<dbReference type="Proteomes" id="UP001431429">
    <property type="component" value="Unassembled WGS sequence"/>
</dbReference>
<comment type="caution">
    <text evidence="2">The sequence shown here is derived from an EMBL/GenBank/DDBJ whole genome shotgun (WGS) entry which is preliminary data.</text>
</comment>
<dbReference type="SUPFAM" id="SSF47336">
    <property type="entry name" value="ACP-like"/>
    <property type="match status" value="1"/>
</dbReference>
<name>A0ABT0UI01_9ACTN</name>
<evidence type="ECO:0000313" key="3">
    <source>
        <dbReference type="Proteomes" id="UP001431429"/>
    </source>
</evidence>
<keyword evidence="3" id="KW-1185">Reference proteome</keyword>
<organism evidence="2 3">
    <name type="scientific">Streptomyces albipurpureus</name>
    <dbReference type="NCBI Taxonomy" id="2897419"/>
    <lineage>
        <taxon>Bacteria</taxon>
        <taxon>Bacillati</taxon>
        <taxon>Actinomycetota</taxon>
        <taxon>Actinomycetes</taxon>
        <taxon>Kitasatosporales</taxon>
        <taxon>Streptomycetaceae</taxon>
        <taxon>Streptomyces</taxon>
    </lineage>
</organism>
<dbReference type="EMBL" id="JAMQAW010000007">
    <property type="protein sequence ID" value="MCM2388273.1"/>
    <property type="molecule type" value="Genomic_DNA"/>
</dbReference>
<dbReference type="Gene3D" id="1.10.1200.10">
    <property type="entry name" value="ACP-like"/>
    <property type="match status" value="1"/>
</dbReference>
<gene>
    <name evidence="2" type="ORF">NBG84_08160</name>
</gene>
<reference evidence="2" key="1">
    <citation type="submission" date="2022-06" db="EMBL/GenBank/DDBJ databases">
        <title>Genome public.</title>
        <authorList>
            <person name="Sun Q."/>
        </authorList>
    </citation>
    <scope>NUCLEOTIDE SEQUENCE</scope>
    <source>
        <strain evidence="2">CWNU-1</strain>
    </source>
</reference>
<proteinExistence type="predicted"/>
<sequence length="83" mass="9165">MEKLITILVHGENHPADRVVTLSEADLDKSFDQLDVDSLARAEMVETISDTYQIQISDEQAGELGTPRAVLEFVAAHGTRKDL</sequence>
<accession>A0ABT0UI01</accession>
<evidence type="ECO:0000313" key="2">
    <source>
        <dbReference type="EMBL" id="MCM2388273.1"/>
    </source>
</evidence>